<dbReference type="CDD" id="cd01335">
    <property type="entry name" value="Radical_SAM"/>
    <property type="match status" value="1"/>
</dbReference>
<feature type="domain" description="Radical SAM core" evidence="5">
    <location>
        <begin position="21"/>
        <end position="248"/>
    </location>
</feature>
<evidence type="ECO:0000256" key="4">
    <source>
        <dbReference type="ARBA" id="ARBA00023014"/>
    </source>
</evidence>
<comment type="caution">
    <text evidence="6">The sequence shown here is derived from an EMBL/GenBank/DDBJ whole genome shotgun (WGS) entry which is preliminary data.</text>
</comment>
<dbReference type="RefSeq" id="WP_128706262.1">
    <property type="nucleotide sequence ID" value="NZ_RLII01000021.1"/>
</dbReference>
<dbReference type="SUPFAM" id="SSF102114">
    <property type="entry name" value="Radical SAM enzymes"/>
    <property type="match status" value="1"/>
</dbReference>
<dbReference type="InterPro" id="IPR007197">
    <property type="entry name" value="rSAM"/>
</dbReference>
<evidence type="ECO:0000256" key="3">
    <source>
        <dbReference type="ARBA" id="ARBA00023004"/>
    </source>
</evidence>
<dbReference type="SFLD" id="SFLDS00029">
    <property type="entry name" value="Radical_SAM"/>
    <property type="match status" value="1"/>
</dbReference>
<dbReference type="Gene3D" id="3.20.20.70">
    <property type="entry name" value="Aldolase class I"/>
    <property type="match status" value="1"/>
</dbReference>
<proteinExistence type="predicted"/>
<gene>
    <name evidence="6" type="ORF">EFD62_13275</name>
</gene>
<keyword evidence="4" id="KW-0411">Iron-sulfur</keyword>
<dbReference type="InterPro" id="IPR050377">
    <property type="entry name" value="Radical_SAM_PqqE_MftC-like"/>
</dbReference>
<dbReference type="GO" id="GO:0046872">
    <property type="term" value="F:metal ion binding"/>
    <property type="evidence" value="ECO:0007669"/>
    <property type="project" value="UniProtKB-KW"/>
</dbReference>
<dbReference type="InterPro" id="IPR058240">
    <property type="entry name" value="rSAM_sf"/>
</dbReference>
<dbReference type="PROSITE" id="PS51918">
    <property type="entry name" value="RADICAL_SAM"/>
    <property type="match status" value="1"/>
</dbReference>
<dbReference type="PANTHER" id="PTHR11228">
    <property type="entry name" value="RADICAL SAM DOMAIN PROTEIN"/>
    <property type="match status" value="1"/>
</dbReference>
<evidence type="ECO:0000313" key="7">
    <source>
        <dbReference type="Proteomes" id="UP000289166"/>
    </source>
</evidence>
<dbReference type="GO" id="GO:0003824">
    <property type="term" value="F:catalytic activity"/>
    <property type="evidence" value="ECO:0007669"/>
    <property type="project" value="InterPro"/>
</dbReference>
<evidence type="ECO:0000259" key="5">
    <source>
        <dbReference type="PROSITE" id="PS51918"/>
    </source>
</evidence>
<dbReference type="Pfam" id="PF04055">
    <property type="entry name" value="Radical_SAM"/>
    <property type="match status" value="1"/>
</dbReference>
<evidence type="ECO:0000256" key="2">
    <source>
        <dbReference type="ARBA" id="ARBA00022723"/>
    </source>
</evidence>
<dbReference type="AlphaFoldDB" id="A0A4Q0I252"/>
<protein>
    <submittedName>
        <fullName evidence="6">Radical SAM protein</fullName>
    </submittedName>
</protein>
<keyword evidence="7" id="KW-1185">Reference proteome</keyword>
<dbReference type="EMBL" id="RLII01000021">
    <property type="protein sequence ID" value="RXE58268.1"/>
    <property type="molecule type" value="Genomic_DNA"/>
</dbReference>
<evidence type="ECO:0000313" key="6">
    <source>
        <dbReference type="EMBL" id="RXE58268.1"/>
    </source>
</evidence>
<dbReference type="CDD" id="cd21109">
    <property type="entry name" value="SPASM"/>
    <property type="match status" value="1"/>
</dbReference>
<organism evidence="6 7">
    <name type="scientific">Acetivibrio mesophilus</name>
    <dbReference type="NCBI Taxonomy" id="2487273"/>
    <lineage>
        <taxon>Bacteria</taxon>
        <taxon>Bacillati</taxon>
        <taxon>Bacillota</taxon>
        <taxon>Clostridia</taxon>
        <taxon>Eubacteriales</taxon>
        <taxon>Oscillospiraceae</taxon>
        <taxon>Acetivibrio</taxon>
    </lineage>
</organism>
<dbReference type="GO" id="GO:0051536">
    <property type="term" value="F:iron-sulfur cluster binding"/>
    <property type="evidence" value="ECO:0007669"/>
    <property type="project" value="UniProtKB-KW"/>
</dbReference>
<dbReference type="SFLD" id="SFLDG01067">
    <property type="entry name" value="SPASM/twitch_domain_containing"/>
    <property type="match status" value="1"/>
</dbReference>
<sequence>MKEASRLKGYSYSHDIGRKARDNGQILSVRVETSLLCNMRCRYCGWNSGIPLDDEVGFDTLINFISEAKEMGAKSVVIIGGGEPTIYTHFKELVTYINQEDLIPVVITNGLTTDIELAKFLFENNCSVLIKCDSFKAEVQDYLSGMDGAYKKIQYGLKSLIEAGFTKSVPDDNNLRLGISFVVTSKNIDEVCDIWRFCRMNNIYPNIELLNPTGRSLENIDELLPDSKKLANIMKTISEIDEKEFQIKQIKQIDRSNHCLQHLYSVYLNVAGYVQPCGAIRIRNFNYKDNSLRTILNNDYFKKARSKEIHLDENVELTSFNV</sequence>
<keyword evidence="1" id="KW-0949">S-adenosyl-L-methionine</keyword>
<keyword evidence="2" id="KW-0479">Metal-binding</keyword>
<dbReference type="OrthoDB" id="9810775at2"/>
<evidence type="ECO:0000256" key="1">
    <source>
        <dbReference type="ARBA" id="ARBA00022691"/>
    </source>
</evidence>
<dbReference type="PANTHER" id="PTHR11228:SF34">
    <property type="entry name" value="TUNGSTEN-CONTAINING ALDEHYDE FERREDOXIN OXIDOREDUCTASE COFACTOR MODIFYING PROTEIN"/>
    <property type="match status" value="1"/>
</dbReference>
<keyword evidence="3" id="KW-0408">Iron</keyword>
<dbReference type="InterPro" id="IPR013785">
    <property type="entry name" value="Aldolase_TIM"/>
</dbReference>
<dbReference type="Proteomes" id="UP000289166">
    <property type="component" value="Unassembled WGS sequence"/>
</dbReference>
<accession>A0A4Q0I252</accession>
<reference evidence="7" key="1">
    <citation type="submission" date="2018-11" db="EMBL/GenBank/DDBJ databases">
        <title>Genome sequencing of a novel mesophilic and cellulolytic organism within the genus Hungateiclostridium.</title>
        <authorList>
            <person name="Rettenmaier R."/>
            <person name="Liebl W."/>
            <person name="Zverlov V."/>
        </authorList>
    </citation>
    <scope>NUCLEOTIDE SEQUENCE [LARGE SCALE GENOMIC DNA]</scope>
    <source>
        <strain evidence="7">N2K1</strain>
    </source>
</reference>
<name>A0A4Q0I252_9FIRM</name>